<feature type="transmembrane region" description="Helical" evidence="1">
    <location>
        <begin position="86"/>
        <end position="106"/>
    </location>
</feature>
<organism evidence="2 3">
    <name type="scientific">Streptomyces lannensis</name>
    <dbReference type="NCBI Taxonomy" id="766498"/>
    <lineage>
        <taxon>Bacteria</taxon>
        <taxon>Bacillati</taxon>
        <taxon>Actinomycetota</taxon>
        <taxon>Actinomycetes</taxon>
        <taxon>Kitasatosporales</taxon>
        <taxon>Streptomycetaceae</taxon>
        <taxon>Streptomyces</taxon>
    </lineage>
</organism>
<keyword evidence="1" id="KW-0812">Transmembrane</keyword>
<evidence type="ECO:0008006" key="4">
    <source>
        <dbReference type="Google" id="ProtNLM"/>
    </source>
</evidence>
<feature type="transmembrane region" description="Helical" evidence="1">
    <location>
        <begin position="55"/>
        <end position="80"/>
    </location>
</feature>
<dbReference type="EMBL" id="BAAAZA010000008">
    <property type="protein sequence ID" value="GAA3867299.1"/>
    <property type="molecule type" value="Genomic_DNA"/>
</dbReference>
<evidence type="ECO:0000313" key="2">
    <source>
        <dbReference type="EMBL" id="GAA3867299.1"/>
    </source>
</evidence>
<gene>
    <name evidence="2" type="ORF">GCM10022207_34900</name>
</gene>
<comment type="caution">
    <text evidence="2">The sequence shown here is derived from an EMBL/GenBank/DDBJ whole genome shotgun (WGS) entry which is preliminary data.</text>
</comment>
<sequence length="250" mass="26587">MSHDDGESLAPGSGALTYAMLTAEARRQAALPRPKVRGRREADVRRVPWWRVRTLRGISGLSTLAPAVICAVLVLVIYALVGDSSLAPQALFVLVVSVGLALYGGYRLRRGGGATAGALARAACAPGPVSKRYALLYDPPWGGTALLVLFPAGGGDHVRPEAVLELWPLPLPQSRFPGQRGLPADLPVEPAGNLEVRGRTDEAPMGVPWIDGRAYWPKHSHGPDDLKREEGRALMARLLVDAGDGESVES</sequence>
<reference evidence="3" key="1">
    <citation type="journal article" date="2019" name="Int. J. Syst. Evol. Microbiol.">
        <title>The Global Catalogue of Microorganisms (GCM) 10K type strain sequencing project: providing services to taxonomists for standard genome sequencing and annotation.</title>
        <authorList>
            <consortium name="The Broad Institute Genomics Platform"/>
            <consortium name="The Broad Institute Genome Sequencing Center for Infectious Disease"/>
            <person name="Wu L."/>
            <person name="Ma J."/>
        </authorList>
    </citation>
    <scope>NUCLEOTIDE SEQUENCE [LARGE SCALE GENOMIC DNA]</scope>
    <source>
        <strain evidence="3">JCM 16578</strain>
    </source>
</reference>
<dbReference type="RefSeq" id="WP_345549196.1">
    <property type="nucleotide sequence ID" value="NZ_BAAAZA010000008.1"/>
</dbReference>
<accession>A0ABP7K7Z6</accession>
<keyword evidence="1" id="KW-1133">Transmembrane helix</keyword>
<keyword evidence="3" id="KW-1185">Reference proteome</keyword>
<name>A0ABP7K7Z6_9ACTN</name>
<evidence type="ECO:0000256" key="1">
    <source>
        <dbReference type="SAM" id="Phobius"/>
    </source>
</evidence>
<dbReference type="Proteomes" id="UP001501563">
    <property type="component" value="Unassembled WGS sequence"/>
</dbReference>
<keyword evidence="1" id="KW-0472">Membrane</keyword>
<evidence type="ECO:0000313" key="3">
    <source>
        <dbReference type="Proteomes" id="UP001501563"/>
    </source>
</evidence>
<protein>
    <recommendedName>
        <fullName evidence="4">Integral membrane protein</fullName>
    </recommendedName>
</protein>
<proteinExistence type="predicted"/>